<organism evidence="3 4">
    <name type="scientific">Chitinophaga rupis</name>
    <dbReference type="NCBI Taxonomy" id="573321"/>
    <lineage>
        <taxon>Bacteria</taxon>
        <taxon>Pseudomonadati</taxon>
        <taxon>Bacteroidota</taxon>
        <taxon>Chitinophagia</taxon>
        <taxon>Chitinophagales</taxon>
        <taxon>Chitinophagaceae</taxon>
        <taxon>Chitinophaga</taxon>
    </lineage>
</organism>
<dbReference type="Proteomes" id="UP000198984">
    <property type="component" value="Unassembled WGS sequence"/>
</dbReference>
<dbReference type="NCBIfam" id="TIGR02293">
    <property type="entry name" value="TAS_TIGR02293"/>
    <property type="match status" value="1"/>
</dbReference>
<dbReference type="OrthoDB" id="5770459at2"/>
<gene>
    <name evidence="3" type="ORF">SAMN04488505_102332</name>
</gene>
<dbReference type="InterPro" id="IPR024467">
    <property type="entry name" value="Xre/MbcA/ParS-like_toxin-bd"/>
</dbReference>
<evidence type="ECO:0000313" key="3">
    <source>
        <dbReference type="EMBL" id="SEL46688.1"/>
    </source>
</evidence>
<feature type="domain" description="Antitoxin Xre/MbcA/ParS-like toxin-binding" evidence="2">
    <location>
        <begin position="173"/>
        <end position="220"/>
    </location>
</feature>
<feature type="region of interest" description="Disordered" evidence="1">
    <location>
        <begin position="1"/>
        <end position="40"/>
    </location>
</feature>
<reference evidence="3 4" key="1">
    <citation type="submission" date="2016-10" db="EMBL/GenBank/DDBJ databases">
        <authorList>
            <person name="de Groot N.N."/>
        </authorList>
    </citation>
    <scope>NUCLEOTIDE SEQUENCE [LARGE SCALE GENOMIC DNA]</scope>
    <source>
        <strain evidence="3 4">DSM 21039</strain>
    </source>
</reference>
<evidence type="ECO:0000256" key="1">
    <source>
        <dbReference type="SAM" id="MobiDB-lite"/>
    </source>
</evidence>
<accession>A0A1H7QG06</accession>
<dbReference type="STRING" id="573321.SAMN04488505_102332"/>
<proteinExistence type="predicted"/>
<evidence type="ECO:0000313" key="4">
    <source>
        <dbReference type="Proteomes" id="UP000198984"/>
    </source>
</evidence>
<dbReference type="InterPro" id="IPR011979">
    <property type="entry name" value="Antitox_Xre"/>
</dbReference>
<dbReference type="Pfam" id="PF09722">
    <property type="entry name" value="Xre_MbcA_ParS_C"/>
    <property type="match status" value="1"/>
</dbReference>
<dbReference type="RefSeq" id="WP_089909387.1">
    <property type="nucleotide sequence ID" value="NZ_FOBB01000002.1"/>
</dbReference>
<name>A0A1H7QG06_9BACT</name>
<sequence length="223" mass="24397">MKAEGDTSKAGNTSKPRGSMGDASKTGKGEDAIPKAGKTNPVAPIELNLSGQGRLHVYAKAKNSPIAIKGGDTSGMWDDQDRVTWYILGGNFEADEALIPKNDMDYVELSFLGLPKVCLINIARFMNIPMREMADLVDLSTKTLERKKNDDPMDKVVSSQAIEMASTLAHGMKVFEDQNKLNRWLSKDNRALGDKKPLELMGTPTGIKLVNNILTRIEEGIFS</sequence>
<dbReference type="EMBL" id="FOBB01000002">
    <property type="protein sequence ID" value="SEL46688.1"/>
    <property type="molecule type" value="Genomic_DNA"/>
</dbReference>
<keyword evidence="4" id="KW-1185">Reference proteome</keyword>
<protein>
    <submittedName>
        <fullName evidence="3">Putative toxin-antitoxin system antitoxin component, TIGR02293 family</fullName>
    </submittedName>
</protein>
<evidence type="ECO:0000259" key="2">
    <source>
        <dbReference type="Pfam" id="PF09722"/>
    </source>
</evidence>
<dbReference type="AlphaFoldDB" id="A0A1H7QG06"/>